<comment type="subcellular location">
    <subcellularLocation>
        <location evidence="1">Cell membrane</location>
        <topology evidence="1">Multi-pass membrane protein</topology>
    </subcellularLocation>
</comment>
<dbReference type="OrthoDB" id="5395048at2"/>
<feature type="transmembrane region" description="Helical" evidence="7">
    <location>
        <begin position="103"/>
        <end position="125"/>
    </location>
</feature>
<dbReference type="STRING" id="56779.SAMN05421834_110114"/>
<feature type="transmembrane region" description="Helical" evidence="7">
    <location>
        <begin position="40"/>
        <end position="60"/>
    </location>
</feature>
<dbReference type="Proteomes" id="UP000185669">
    <property type="component" value="Unassembled WGS sequence"/>
</dbReference>
<evidence type="ECO:0000256" key="6">
    <source>
        <dbReference type="ARBA" id="ARBA00023136"/>
    </source>
</evidence>
<evidence type="ECO:0000256" key="7">
    <source>
        <dbReference type="SAM" id="Phobius"/>
    </source>
</evidence>
<proteinExistence type="predicted"/>
<accession>A0A1N6X026</accession>
<evidence type="ECO:0000256" key="4">
    <source>
        <dbReference type="ARBA" id="ARBA00022692"/>
    </source>
</evidence>
<organism evidence="8 9">
    <name type="scientific">Halanaerobium kushneri</name>
    <dbReference type="NCBI Taxonomy" id="56779"/>
    <lineage>
        <taxon>Bacteria</taxon>
        <taxon>Bacillati</taxon>
        <taxon>Bacillota</taxon>
        <taxon>Clostridia</taxon>
        <taxon>Halanaerobiales</taxon>
        <taxon>Halanaerobiaceae</taxon>
        <taxon>Halanaerobium</taxon>
    </lineage>
</organism>
<evidence type="ECO:0000313" key="9">
    <source>
        <dbReference type="Proteomes" id="UP000185669"/>
    </source>
</evidence>
<dbReference type="GO" id="GO:0005886">
    <property type="term" value="C:plasma membrane"/>
    <property type="evidence" value="ECO:0007669"/>
    <property type="project" value="UniProtKB-SubCell"/>
</dbReference>
<reference evidence="9" key="1">
    <citation type="submission" date="2017-01" db="EMBL/GenBank/DDBJ databases">
        <authorList>
            <person name="Varghese N."/>
            <person name="Submissions S."/>
        </authorList>
    </citation>
    <scope>NUCLEOTIDE SEQUENCE [LARGE SCALE GENOMIC DNA]</scope>
    <source>
        <strain evidence="9">ATCC 700103</strain>
    </source>
</reference>
<evidence type="ECO:0000313" key="8">
    <source>
        <dbReference type="EMBL" id="SIQ95636.1"/>
    </source>
</evidence>
<sequence>MHIPDGFLDLKTCLTTYLMSGAALSYGIKKLKNNFSEKNIPVLGILGAFIFAAQMINIPIGFGTSGHLMGGVLAMLVLGPWSASLIITSILVIQSVFFMDGGILALGANVLNMALIQVWAGYFIYNFLTKLNFSEKLSIIITGLSATVISAAFAAFELSFSNIVNLNLILGAMVGWHTLIGLMEGVITMLVLSYLNKTISTQFELAYQKGGVNNA</sequence>
<dbReference type="PANTHER" id="PTHR34229:SF1">
    <property type="entry name" value="METAL TRANSPORT PROTEIN HI_1621-RELATED"/>
    <property type="match status" value="1"/>
</dbReference>
<dbReference type="PANTHER" id="PTHR34229">
    <property type="entry name" value="METAL TRANSPORT PROTEIN HI_1621-RELATED"/>
    <property type="match status" value="1"/>
</dbReference>
<evidence type="ECO:0000256" key="3">
    <source>
        <dbReference type="ARBA" id="ARBA00022475"/>
    </source>
</evidence>
<feature type="transmembrane region" description="Helical" evidence="7">
    <location>
        <begin position="72"/>
        <end position="97"/>
    </location>
</feature>
<dbReference type="EMBL" id="FTNC01000010">
    <property type="protein sequence ID" value="SIQ95636.1"/>
    <property type="molecule type" value="Genomic_DNA"/>
</dbReference>
<protein>
    <submittedName>
        <fullName evidence="8">Cobalt/nickel transport system permease protein</fullName>
    </submittedName>
</protein>
<evidence type="ECO:0000256" key="1">
    <source>
        <dbReference type="ARBA" id="ARBA00004651"/>
    </source>
</evidence>
<keyword evidence="2" id="KW-0813">Transport</keyword>
<keyword evidence="9" id="KW-1185">Reference proteome</keyword>
<name>A0A1N6X026_9FIRM</name>
<gene>
    <name evidence="8" type="ORF">SAMN05421834_110114</name>
</gene>
<keyword evidence="6 7" id="KW-0472">Membrane</keyword>
<keyword evidence="5 7" id="KW-1133">Transmembrane helix</keyword>
<dbReference type="GO" id="GO:0000041">
    <property type="term" value="P:transition metal ion transport"/>
    <property type="evidence" value="ECO:0007669"/>
    <property type="project" value="InterPro"/>
</dbReference>
<evidence type="ECO:0000256" key="5">
    <source>
        <dbReference type="ARBA" id="ARBA00022989"/>
    </source>
</evidence>
<dbReference type="AlphaFoldDB" id="A0A1N6X026"/>
<dbReference type="InterPro" id="IPR002751">
    <property type="entry name" value="CbiM/NikMN"/>
</dbReference>
<evidence type="ECO:0000256" key="2">
    <source>
        <dbReference type="ARBA" id="ARBA00022448"/>
    </source>
</evidence>
<dbReference type="Pfam" id="PF01891">
    <property type="entry name" value="CbiM"/>
    <property type="match status" value="1"/>
</dbReference>
<keyword evidence="3" id="KW-1003">Cell membrane</keyword>
<feature type="transmembrane region" description="Helical" evidence="7">
    <location>
        <begin position="137"/>
        <end position="156"/>
    </location>
</feature>
<keyword evidence="4 7" id="KW-0812">Transmembrane</keyword>
<dbReference type="RefSeq" id="WP_076544986.1">
    <property type="nucleotide sequence ID" value="NZ_FTNC01000010.1"/>
</dbReference>
<feature type="transmembrane region" description="Helical" evidence="7">
    <location>
        <begin position="168"/>
        <end position="195"/>
    </location>
</feature>
<dbReference type="Gene3D" id="1.10.1760.20">
    <property type="match status" value="1"/>
</dbReference>